<dbReference type="PANTHER" id="PTHR45856:SF24">
    <property type="entry name" value="FUNGAL LIPASE-LIKE DOMAIN-CONTAINING PROTEIN"/>
    <property type="match status" value="1"/>
</dbReference>
<gene>
    <name evidence="2" type="ORF">LPJ53_000911</name>
</gene>
<dbReference type="InterPro" id="IPR029058">
    <property type="entry name" value="AB_hydrolase_fold"/>
</dbReference>
<reference evidence="2" key="1">
    <citation type="submission" date="2022-07" db="EMBL/GenBank/DDBJ databases">
        <title>Phylogenomic reconstructions and comparative analyses of Kickxellomycotina fungi.</title>
        <authorList>
            <person name="Reynolds N.K."/>
            <person name="Stajich J.E."/>
            <person name="Barry K."/>
            <person name="Grigoriev I.V."/>
            <person name="Crous P."/>
            <person name="Smith M.E."/>
        </authorList>
    </citation>
    <scope>NUCLEOTIDE SEQUENCE</scope>
    <source>
        <strain evidence="2">NBRC 32514</strain>
    </source>
</reference>
<dbReference type="SUPFAM" id="SSF53474">
    <property type="entry name" value="alpha/beta-Hydrolases"/>
    <property type="match status" value="1"/>
</dbReference>
<evidence type="ECO:0000313" key="3">
    <source>
        <dbReference type="Proteomes" id="UP001149813"/>
    </source>
</evidence>
<dbReference type="OrthoDB" id="426718at2759"/>
<feature type="domain" description="Fungal lipase-type" evidence="1">
    <location>
        <begin position="101"/>
        <end position="236"/>
    </location>
</feature>
<dbReference type="InterPro" id="IPR002921">
    <property type="entry name" value="Fungal_lipase-type"/>
</dbReference>
<organism evidence="2 3">
    <name type="scientific">Coemansia erecta</name>
    <dbReference type="NCBI Taxonomy" id="147472"/>
    <lineage>
        <taxon>Eukaryota</taxon>
        <taxon>Fungi</taxon>
        <taxon>Fungi incertae sedis</taxon>
        <taxon>Zoopagomycota</taxon>
        <taxon>Kickxellomycotina</taxon>
        <taxon>Kickxellomycetes</taxon>
        <taxon>Kickxellales</taxon>
        <taxon>Kickxellaceae</taxon>
        <taxon>Coemansia</taxon>
    </lineage>
</organism>
<protein>
    <recommendedName>
        <fullName evidence="1">Fungal lipase-type domain-containing protein</fullName>
    </recommendedName>
</protein>
<dbReference type="InterPro" id="IPR051218">
    <property type="entry name" value="Sec_MonoDiacylglyc_Lipase"/>
</dbReference>
<comment type="caution">
    <text evidence="2">The sequence shown here is derived from an EMBL/GenBank/DDBJ whole genome shotgun (WGS) entry which is preliminary data.</text>
</comment>
<dbReference type="PANTHER" id="PTHR45856">
    <property type="entry name" value="ALPHA/BETA-HYDROLASES SUPERFAMILY PROTEIN"/>
    <property type="match status" value="1"/>
</dbReference>
<evidence type="ECO:0000313" key="2">
    <source>
        <dbReference type="EMBL" id="KAJ1724843.1"/>
    </source>
</evidence>
<dbReference type="GO" id="GO:0006629">
    <property type="term" value="P:lipid metabolic process"/>
    <property type="evidence" value="ECO:0007669"/>
    <property type="project" value="InterPro"/>
</dbReference>
<dbReference type="Proteomes" id="UP001149813">
    <property type="component" value="Unassembled WGS sequence"/>
</dbReference>
<sequence>MKSAAGNTTSVANAIAALSDDLLSPQKAGQSERVATPQENDLLSLLAAYSGAAYTVTDSWNCAYACQYPGTEGTVVEYNWNVGFPPSAGYIASNPNTRLLVVAFQGTDDLAQWEDNLDIEKVSWPEGVSGSQVHRGFLRGYLDVREQVLDNLKRLAAQYPDYSIALVGHSLGGARATLALTDLSIAMPDLLPRLGLYTQGQPRVGNKDFANAVNAIKVPKSRQVYEYDIAPHVPFLALGYYHHLTELWIHDNQTTLCTNPTQDDGCSGEGDVSHPLNIDDHFGYPGLRYR</sequence>
<dbReference type="Gene3D" id="3.40.50.1820">
    <property type="entry name" value="alpha/beta hydrolase"/>
    <property type="match status" value="1"/>
</dbReference>
<dbReference type="AlphaFoldDB" id="A0A9W8CV40"/>
<keyword evidence="3" id="KW-1185">Reference proteome</keyword>
<dbReference type="Pfam" id="PF01764">
    <property type="entry name" value="Lipase_3"/>
    <property type="match status" value="1"/>
</dbReference>
<name>A0A9W8CV40_9FUNG</name>
<accession>A0A9W8CV40</accession>
<dbReference type="EMBL" id="JANBOJ010000019">
    <property type="protein sequence ID" value="KAJ1724843.1"/>
    <property type="molecule type" value="Genomic_DNA"/>
</dbReference>
<proteinExistence type="predicted"/>
<dbReference type="CDD" id="cd00519">
    <property type="entry name" value="Lipase_3"/>
    <property type="match status" value="1"/>
</dbReference>
<evidence type="ECO:0000259" key="1">
    <source>
        <dbReference type="Pfam" id="PF01764"/>
    </source>
</evidence>